<dbReference type="SMART" id="SM00724">
    <property type="entry name" value="TLC"/>
    <property type="match status" value="1"/>
</dbReference>
<keyword evidence="4 8" id="KW-1133">Transmembrane helix</keyword>
<evidence type="ECO:0000313" key="10">
    <source>
        <dbReference type="EMBL" id="ORY78383.1"/>
    </source>
</evidence>
<feature type="domain" description="TLC" evidence="9">
    <location>
        <begin position="141"/>
        <end position="356"/>
    </location>
</feature>
<evidence type="ECO:0000256" key="2">
    <source>
        <dbReference type="ARBA" id="ARBA00009808"/>
    </source>
</evidence>
<feature type="region of interest" description="Disordered" evidence="7">
    <location>
        <begin position="362"/>
        <end position="426"/>
    </location>
</feature>
<keyword evidence="11" id="KW-1185">Reference proteome</keyword>
<dbReference type="PANTHER" id="PTHR12560">
    <property type="entry name" value="LONGEVITY ASSURANCE FACTOR 1 LAG1"/>
    <property type="match status" value="1"/>
</dbReference>
<evidence type="ECO:0000256" key="1">
    <source>
        <dbReference type="ARBA" id="ARBA00004141"/>
    </source>
</evidence>
<name>A0A1Y2F3G9_9BASI</name>
<dbReference type="FunCoup" id="A0A1Y2F3G9">
    <property type="interactions" value="223"/>
</dbReference>
<dbReference type="GO" id="GO:0016020">
    <property type="term" value="C:membrane"/>
    <property type="evidence" value="ECO:0007669"/>
    <property type="project" value="UniProtKB-SubCell"/>
</dbReference>
<evidence type="ECO:0000313" key="11">
    <source>
        <dbReference type="Proteomes" id="UP000193467"/>
    </source>
</evidence>
<dbReference type="Pfam" id="PF03798">
    <property type="entry name" value="TRAM_LAG1_CLN8"/>
    <property type="match status" value="1"/>
</dbReference>
<dbReference type="InterPro" id="IPR006634">
    <property type="entry name" value="TLC-dom"/>
</dbReference>
<feature type="region of interest" description="Disordered" evidence="7">
    <location>
        <begin position="1"/>
        <end position="26"/>
    </location>
</feature>
<evidence type="ECO:0000256" key="7">
    <source>
        <dbReference type="SAM" id="MobiDB-lite"/>
    </source>
</evidence>
<keyword evidence="5 6" id="KW-0472">Membrane</keyword>
<feature type="transmembrane region" description="Helical" evidence="8">
    <location>
        <begin position="223"/>
        <end position="240"/>
    </location>
</feature>
<evidence type="ECO:0000259" key="9">
    <source>
        <dbReference type="PROSITE" id="PS50922"/>
    </source>
</evidence>
<dbReference type="AlphaFoldDB" id="A0A1Y2F3G9"/>
<feature type="compositionally biased region" description="Acidic residues" evidence="7">
    <location>
        <begin position="369"/>
        <end position="386"/>
    </location>
</feature>
<dbReference type="InterPro" id="IPR016439">
    <property type="entry name" value="Lag1/Lac1-like"/>
</dbReference>
<dbReference type="PANTHER" id="PTHR12560:SF0">
    <property type="entry name" value="LD18904P"/>
    <property type="match status" value="1"/>
</dbReference>
<gene>
    <name evidence="10" type="ORF">BCR35DRAFT_291816</name>
</gene>
<sequence length="426" mass="49426">MAATKQVAPSTRAPTSPTTNKHLKRSRGESKGALLAWCMARQLEISLGFILLILLGNALSTPARLHLSTHYTPDASYHFSNRFHKFLFVSFRKPGTSLYYKGRDDAYVITWWVAMFWFLREALMRWVLEPIARKAGIREKRAIVRFTEQGYSFCYYTVFWFIGLYIMQTSDYRNFRTAEFWIGYPHDALPALTKWYYLVQTAFYIHQMIVLNLEERRKDHWQMFTHHVITTMLMSFSYVFNYTRVGNAILCTMDLVDIFLTFAKLLNYTGRAKAADVTFGIFLFIWILTRQIIFPLLLWSVYSELPSILPYDWRPREGYFNSRISHYTFCALLAALQVLLCIWFGLILRVVYKIVVGGESADDVRSDDEGGDDDDEEEEEDDEEEEREKIIIEGDVKPNGHANGAANGGAHANGGPPPRLERKKDR</sequence>
<proteinExistence type="inferred from homology"/>
<organism evidence="10 11">
    <name type="scientific">Leucosporidium creatinivorum</name>
    <dbReference type="NCBI Taxonomy" id="106004"/>
    <lineage>
        <taxon>Eukaryota</taxon>
        <taxon>Fungi</taxon>
        <taxon>Dikarya</taxon>
        <taxon>Basidiomycota</taxon>
        <taxon>Pucciniomycotina</taxon>
        <taxon>Microbotryomycetes</taxon>
        <taxon>Leucosporidiales</taxon>
        <taxon>Leucosporidium</taxon>
    </lineage>
</organism>
<dbReference type="GO" id="GO:0050291">
    <property type="term" value="F:sphingosine N-acyltransferase activity"/>
    <property type="evidence" value="ECO:0007669"/>
    <property type="project" value="InterPro"/>
</dbReference>
<feature type="transmembrane region" description="Helical" evidence="8">
    <location>
        <begin position="324"/>
        <end position="348"/>
    </location>
</feature>
<evidence type="ECO:0000256" key="8">
    <source>
        <dbReference type="SAM" id="Phobius"/>
    </source>
</evidence>
<dbReference type="PROSITE" id="PS50922">
    <property type="entry name" value="TLC"/>
    <property type="match status" value="1"/>
</dbReference>
<feature type="compositionally biased region" description="Basic and acidic residues" evidence="7">
    <location>
        <begin position="387"/>
        <end position="398"/>
    </location>
</feature>
<comment type="caution">
    <text evidence="10">The sequence shown here is derived from an EMBL/GenBank/DDBJ whole genome shotgun (WGS) entry which is preliminary data.</text>
</comment>
<dbReference type="Proteomes" id="UP000193467">
    <property type="component" value="Unassembled WGS sequence"/>
</dbReference>
<dbReference type="GO" id="GO:0046513">
    <property type="term" value="P:ceramide biosynthetic process"/>
    <property type="evidence" value="ECO:0007669"/>
    <property type="project" value="InterPro"/>
</dbReference>
<feature type="compositionally biased region" description="Low complexity" evidence="7">
    <location>
        <begin position="8"/>
        <end position="19"/>
    </location>
</feature>
<feature type="compositionally biased region" description="Low complexity" evidence="7">
    <location>
        <begin position="399"/>
        <end position="414"/>
    </location>
</feature>
<keyword evidence="3 6" id="KW-0812">Transmembrane</keyword>
<evidence type="ECO:0000256" key="5">
    <source>
        <dbReference type="ARBA" id="ARBA00023136"/>
    </source>
</evidence>
<comment type="subcellular location">
    <subcellularLocation>
        <location evidence="1">Membrane</location>
        <topology evidence="1">Multi-pass membrane protein</topology>
    </subcellularLocation>
</comment>
<reference evidence="10 11" key="1">
    <citation type="submission" date="2016-07" db="EMBL/GenBank/DDBJ databases">
        <title>Pervasive Adenine N6-methylation of Active Genes in Fungi.</title>
        <authorList>
            <consortium name="DOE Joint Genome Institute"/>
            <person name="Mondo S.J."/>
            <person name="Dannebaum R.O."/>
            <person name="Kuo R.C."/>
            <person name="Labutti K."/>
            <person name="Haridas S."/>
            <person name="Kuo A."/>
            <person name="Salamov A."/>
            <person name="Ahrendt S.R."/>
            <person name="Lipzen A."/>
            <person name="Sullivan W."/>
            <person name="Andreopoulos W.B."/>
            <person name="Clum A."/>
            <person name="Lindquist E."/>
            <person name="Daum C."/>
            <person name="Ramamoorthy G.K."/>
            <person name="Gryganskyi A."/>
            <person name="Culley D."/>
            <person name="Magnuson J.K."/>
            <person name="James T.Y."/>
            <person name="O'Malley M.A."/>
            <person name="Stajich J.E."/>
            <person name="Spatafora J.W."/>
            <person name="Visel A."/>
            <person name="Grigoriev I.V."/>
        </authorList>
    </citation>
    <scope>NUCLEOTIDE SEQUENCE [LARGE SCALE GENOMIC DNA]</scope>
    <source>
        <strain evidence="10 11">62-1032</strain>
    </source>
</reference>
<protein>
    <submittedName>
        <fullName evidence="10">TLC domain-domain-containing protein</fullName>
    </submittedName>
</protein>
<dbReference type="InParanoid" id="A0A1Y2F3G9"/>
<evidence type="ECO:0000256" key="3">
    <source>
        <dbReference type="ARBA" id="ARBA00022692"/>
    </source>
</evidence>
<accession>A0A1Y2F3G9</accession>
<feature type="transmembrane region" description="Helical" evidence="8">
    <location>
        <begin position="278"/>
        <end position="302"/>
    </location>
</feature>
<dbReference type="STRING" id="106004.A0A1Y2F3G9"/>
<evidence type="ECO:0000256" key="4">
    <source>
        <dbReference type="ARBA" id="ARBA00022989"/>
    </source>
</evidence>
<feature type="transmembrane region" description="Helical" evidence="8">
    <location>
        <begin position="109"/>
        <end position="128"/>
    </location>
</feature>
<dbReference type="OrthoDB" id="537032at2759"/>
<comment type="similarity">
    <text evidence="2">Belongs to the sphingosine N-acyltransferase family.</text>
</comment>
<dbReference type="EMBL" id="MCGR01000029">
    <property type="protein sequence ID" value="ORY78383.1"/>
    <property type="molecule type" value="Genomic_DNA"/>
</dbReference>
<evidence type="ECO:0000256" key="6">
    <source>
        <dbReference type="PROSITE-ProRule" id="PRU00205"/>
    </source>
</evidence>
<feature type="transmembrane region" description="Helical" evidence="8">
    <location>
        <begin position="149"/>
        <end position="167"/>
    </location>
</feature>